<dbReference type="CDD" id="cd03293">
    <property type="entry name" value="ABC_NrtD_SsuB_transporters"/>
    <property type="match status" value="1"/>
</dbReference>
<dbReference type="InterPro" id="IPR017871">
    <property type="entry name" value="ABC_transporter-like_CS"/>
</dbReference>
<protein>
    <submittedName>
        <fullName evidence="5">NitT/TauT family transport system ATP-binding protein</fullName>
    </submittedName>
</protein>
<keyword evidence="2" id="KW-0547">Nucleotide-binding</keyword>
<dbReference type="InterPro" id="IPR050166">
    <property type="entry name" value="ABC_transporter_ATP-bind"/>
</dbReference>
<evidence type="ECO:0000256" key="2">
    <source>
        <dbReference type="ARBA" id="ARBA00022741"/>
    </source>
</evidence>
<reference evidence="5 6" key="1">
    <citation type="submission" date="2020-07" db="EMBL/GenBank/DDBJ databases">
        <title>Sequencing the genomes of 1000 actinobacteria strains.</title>
        <authorList>
            <person name="Klenk H.-P."/>
        </authorList>
    </citation>
    <scope>NUCLEOTIDE SEQUENCE [LARGE SCALE GENOMIC DNA]</scope>
    <source>
        <strain evidence="5 6">DSM 26341</strain>
    </source>
</reference>
<sequence>MNVSAPIMGEGSAAREPGGSVLTMKDCEARFEQPGQEPYVAVRGIDLAADVGTFTSVVGPTGCGKSTILNMAAGLLKPASGAVDVNGQRLRGINTTAGYLFQQDALLPWKSALDNVALALRYSGTPRRAARNKAIDWLDRVGLKHFADRYPAQLSGGQRRRVAMAQMWIKQPQLILMDEPFSALDAQTRLIMQSELLGLWSTIGGSVLFVTHDLDEAVAMSDEIVVLSAGPASHVAGRFHVSIDRPRNLLDVKQTEAYRETYDQVWECLKAEVIKTQEKNASA</sequence>
<dbReference type="Pfam" id="PF00005">
    <property type="entry name" value="ABC_tran"/>
    <property type="match status" value="1"/>
</dbReference>
<dbReference type="GO" id="GO:0005524">
    <property type="term" value="F:ATP binding"/>
    <property type="evidence" value="ECO:0007669"/>
    <property type="project" value="UniProtKB-KW"/>
</dbReference>
<feature type="domain" description="ABC transporter" evidence="4">
    <location>
        <begin position="22"/>
        <end position="254"/>
    </location>
</feature>
<evidence type="ECO:0000256" key="3">
    <source>
        <dbReference type="ARBA" id="ARBA00022840"/>
    </source>
</evidence>
<keyword evidence="1" id="KW-0813">Transport</keyword>
<dbReference type="PANTHER" id="PTHR42788">
    <property type="entry name" value="TAURINE IMPORT ATP-BINDING PROTEIN-RELATED"/>
    <property type="match status" value="1"/>
</dbReference>
<dbReference type="Proteomes" id="UP000539111">
    <property type="component" value="Unassembled WGS sequence"/>
</dbReference>
<dbReference type="PANTHER" id="PTHR42788:SF13">
    <property type="entry name" value="ALIPHATIC SULFONATES IMPORT ATP-BINDING PROTEIN SSUB"/>
    <property type="match status" value="1"/>
</dbReference>
<comment type="caution">
    <text evidence="5">The sequence shown here is derived from an EMBL/GenBank/DDBJ whole genome shotgun (WGS) entry which is preliminary data.</text>
</comment>
<dbReference type="PROSITE" id="PS00211">
    <property type="entry name" value="ABC_TRANSPORTER_1"/>
    <property type="match status" value="1"/>
</dbReference>
<dbReference type="PROSITE" id="PS50893">
    <property type="entry name" value="ABC_TRANSPORTER_2"/>
    <property type="match status" value="1"/>
</dbReference>
<dbReference type="InterPro" id="IPR003593">
    <property type="entry name" value="AAA+_ATPase"/>
</dbReference>
<proteinExistence type="predicted"/>
<dbReference type="RefSeq" id="WP_179426626.1">
    <property type="nucleotide sequence ID" value="NZ_JACBZP010000001.1"/>
</dbReference>
<keyword evidence="6" id="KW-1185">Reference proteome</keyword>
<organism evidence="5 6">
    <name type="scientific">Spelaeicoccus albus</name>
    <dbReference type="NCBI Taxonomy" id="1280376"/>
    <lineage>
        <taxon>Bacteria</taxon>
        <taxon>Bacillati</taxon>
        <taxon>Actinomycetota</taxon>
        <taxon>Actinomycetes</taxon>
        <taxon>Micrococcales</taxon>
        <taxon>Brevibacteriaceae</taxon>
        <taxon>Spelaeicoccus</taxon>
    </lineage>
</organism>
<evidence type="ECO:0000313" key="6">
    <source>
        <dbReference type="Proteomes" id="UP000539111"/>
    </source>
</evidence>
<name>A0A7Z0A9M4_9MICO</name>
<dbReference type="SUPFAM" id="SSF52540">
    <property type="entry name" value="P-loop containing nucleoside triphosphate hydrolases"/>
    <property type="match status" value="1"/>
</dbReference>
<evidence type="ECO:0000256" key="1">
    <source>
        <dbReference type="ARBA" id="ARBA00022448"/>
    </source>
</evidence>
<dbReference type="SMART" id="SM00382">
    <property type="entry name" value="AAA"/>
    <property type="match status" value="1"/>
</dbReference>
<keyword evidence="3 5" id="KW-0067">ATP-binding</keyword>
<dbReference type="InterPro" id="IPR003439">
    <property type="entry name" value="ABC_transporter-like_ATP-bd"/>
</dbReference>
<accession>A0A7Z0A9M4</accession>
<gene>
    <name evidence="5" type="ORF">BJY26_001258</name>
</gene>
<dbReference type="InterPro" id="IPR027417">
    <property type="entry name" value="P-loop_NTPase"/>
</dbReference>
<dbReference type="Gene3D" id="3.40.50.300">
    <property type="entry name" value="P-loop containing nucleotide triphosphate hydrolases"/>
    <property type="match status" value="1"/>
</dbReference>
<evidence type="ECO:0000259" key="4">
    <source>
        <dbReference type="PROSITE" id="PS50893"/>
    </source>
</evidence>
<dbReference type="EMBL" id="JACBZP010000001">
    <property type="protein sequence ID" value="NYI66952.1"/>
    <property type="molecule type" value="Genomic_DNA"/>
</dbReference>
<dbReference type="AlphaFoldDB" id="A0A7Z0A9M4"/>
<dbReference type="GO" id="GO:0016887">
    <property type="term" value="F:ATP hydrolysis activity"/>
    <property type="evidence" value="ECO:0007669"/>
    <property type="project" value="InterPro"/>
</dbReference>
<evidence type="ECO:0000313" key="5">
    <source>
        <dbReference type="EMBL" id="NYI66952.1"/>
    </source>
</evidence>